<evidence type="ECO:0000256" key="4">
    <source>
        <dbReference type="ARBA" id="ARBA00023136"/>
    </source>
</evidence>
<dbReference type="InterPro" id="IPR023996">
    <property type="entry name" value="TonB-dep_OMP_SusC/RagA"/>
</dbReference>
<dbReference type="STRING" id="1477437.SAMN05444682_11335"/>
<keyword evidence="2" id="KW-0410">Iron transport</keyword>
<dbReference type="GO" id="GO:0006826">
    <property type="term" value="P:iron ion transport"/>
    <property type="evidence" value="ECO:0007669"/>
    <property type="project" value="UniProtKB-KW"/>
</dbReference>
<proteinExistence type="inferred from homology"/>
<evidence type="ECO:0000256" key="2">
    <source>
        <dbReference type="ARBA" id="ARBA00022496"/>
    </source>
</evidence>
<dbReference type="Pfam" id="PF00593">
    <property type="entry name" value="TonB_dep_Rec_b-barrel"/>
    <property type="match status" value="1"/>
</dbReference>
<keyword evidence="4 6" id="KW-0472">Membrane</keyword>
<evidence type="ECO:0000313" key="10">
    <source>
        <dbReference type="Proteomes" id="UP000198670"/>
    </source>
</evidence>
<dbReference type="OrthoDB" id="778480at2"/>
<comment type="similarity">
    <text evidence="6 7">Belongs to the TonB-dependent receptor family.</text>
</comment>
<dbReference type="GO" id="GO:0009279">
    <property type="term" value="C:cell outer membrane"/>
    <property type="evidence" value="ECO:0007669"/>
    <property type="project" value="UniProtKB-SubCell"/>
</dbReference>
<protein>
    <submittedName>
        <fullName evidence="9">TonB-linked outer membrane protein, SusC/RagA family</fullName>
    </submittedName>
</protein>
<dbReference type="EMBL" id="FOQO01000013">
    <property type="protein sequence ID" value="SFJ72917.1"/>
    <property type="molecule type" value="Genomic_DNA"/>
</dbReference>
<dbReference type="InterPro" id="IPR000531">
    <property type="entry name" value="Beta-barrel_TonB"/>
</dbReference>
<dbReference type="InterPro" id="IPR011662">
    <property type="entry name" value="Secretin/TonB_short_N"/>
</dbReference>
<sequence>MINYGFSERSMLSSVGKHNQLWRIMRLTSFLLLGVCLNISLASISQTVTLKVHQHPLPEVLTTLEQQTGFRIMYNDRFVKPSMLVSLNVNGRPLEQVLDQLLAPERLTYHIEGKTIAIRRKATGLPVSDQKDEPIRQERVISGRVTDDQGNPLEGVTVRVKETNEATTTNSAGEYQISVANGGNTLVYSIIGYESAERIVGDRLSIDVSLRISLSDLDEVVVIGYGSRQKKDVTTSISTIGSKEISKSISMTPELAMQGRMTGVHVSGNTGSPMARPTIRIRGVNTWGVTEPLYVIDGIPVTELGSGVEGQDERVRDVRGPINVMAMIDPNDIESISVLKDASAAAIYGVRAANGVVLITTKKGATEKPTIGVSARHGIQNIVNDWEVMNTQQYVRFYENAYAQNPNFVLDGVFNPQSSEYLGNTPETFDWQNAIINKNAPNQEMSVRVSGKTDATNYYTSASFASAEGTLIGERLDRYSFNVKLDNRFNKWLKTGVNYRLAYVEGNDNLQSNLIDRAETPPWQPIYDPHGPSFLRGFAQVAKGYDENGVWSGEKRYGEGTRVNSVALSQLNFLDYKSLRNMGNAFLEVNPLSGLSIKGSISIDWYRHDRFRFDDYNGAYFSYGTTPTDRGGGNSVGLYSERGTTNFNLIKELTVNYRKAIGQHRFDVTLNGMDQQYSAKYATAESEFMTTKEKHLLALGGENQYTLIESERFRWALQGLMGRLSYNFADKYYADVTVRRDGSNRFAPDRRWGTFPSASLAWRLTSEPFMDDVTWLNDLKFRVGWGQLGNQEVRPMAYLSPVEKRPTYAFGSRPGGDGLGIYGVGAAMFSFPNSQLGWEQTTTTNIGFDAQAFGAFSVSAEYYYKETTGILQETSIPPSVGSVESPVDNIAAVRNSGFELSLGYGGTIGKVNYNVSANLTTVKNRVLTTYRGIPLSGEHRIEAGYPMNYIYGYKAGGIFQNQAEIDNYLRNVQDLTISQTFQPGDRYFIDIYGAPDAANGHSFYTPAPDGVVNQYDRTFLGKTIPGYYYGFNFGIDYKGIDLSVFFLGVGDVYKYNAARATMEGTATRGNNRSVNVLNAWSPENPSTDIARAVVGDPNGSLRYSSYYVENASYLKLGNAQLGYTLPQSALTFLKNNVKYLRIYTSVNNGFILSNWRGLDPENDAEPEPRVFSFGINVNF</sequence>
<evidence type="ECO:0000256" key="5">
    <source>
        <dbReference type="ARBA" id="ARBA00023237"/>
    </source>
</evidence>
<dbReference type="Gene3D" id="2.60.40.1120">
    <property type="entry name" value="Carboxypeptidase-like, regulatory domain"/>
    <property type="match status" value="1"/>
</dbReference>
<keyword evidence="6" id="KW-0812">Transmembrane</keyword>
<dbReference type="InterPro" id="IPR039426">
    <property type="entry name" value="TonB-dep_rcpt-like"/>
</dbReference>
<dbReference type="InterPro" id="IPR037066">
    <property type="entry name" value="Plug_dom_sf"/>
</dbReference>
<keyword evidence="1 6" id="KW-0813">Transport</keyword>
<dbReference type="InterPro" id="IPR012910">
    <property type="entry name" value="Plug_dom"/>
</dbReference>
<comment type="subcellular location">
    <subcellularLocation>
        <location evidence="6">Cell outer membrane</location>
        <topology evidence="6">Multi-pass membrane protein</topology>
    </subcellularLocation>
</comment>
<keyword evidence="7" id="KW-0798">TonB box</keyword>
<dbReference type="InterPro" id="IPR023997">
    <property type="entry name" value="TonB-dep_OMP_SusC/RagA_CS"/>
</dbReference>
<organism evidence="9 10">
    <name type="scientific">Parapedobacter indicus</name>
    <dbReference type="NCBI Taxonomy" id="1477437"/>
    <lineage>
        <taxon>Bacteria</taxon>
        <taxon>Pseudomonadati</taxon>
        <taxon>Bacteroidota</taxon>
        <taxon>Sphingobacteriia</taxon>
        <taxon>Sphingobacteriales</taxon>
        <taxon>Sphingobacteriaceae</taxon>
        <taxon>Parapedobacter</taxon>
    </lineage>
</organism>
<keyword evidence="2" id="KW-0406">Ion transport</keyword>
<evidence type="ECO:0000256" key="3">
    <source>
        <dbReference type="ARBA" id="ARBA00023004"/>
    </source>
</evidence>
<dbReference type="SMART" id="SM00965">
    <property type="entry name" value="STN"/>
    <property type="match status" value="1"/>
</dbReference>
<evidence type="ECO:0000313" key="9">
    <source>
        <dbReference type="EMBL" id="SFJ72917.1"/>
    </source>
</evidence>
<evidence type="ECO:0000256" key="7">
    <source>
        <dbReference type="RuleBase" id="RU003357"/>
    </source>
</evidence>
<keyword evidence="6" id="KW-1134">Transmembrane beta strand</keyword>
<evidence type="ECO:0000256" key="6">
    <source>
        <dbReference type="PROSITE-ProRule" id="PRU01360"/>
    </source>
</evidence>
<dbReference type="Gene3D" id="2.170.130.10">
    <property type="entry name" value="TonB-dependent receptor, plug domain"/>
    <property type="match status" value="1"/>
</dbReference>
<dbReference type="SUPFAM" id="SSF56935">
    <property type="entry name" value="Porins"/>
    <property type="match status" value="1"/>
</dbReference>
<dbReference type="NCBIfam" id="TIGR04056">
    <property type="entry name" value="OMP_RagA_SusC"/>
    <property type="match status" value="1"/>
</dbReference>
<dbReference type="Gene3D" id="3.55.50.30">
    <property type="match status" value="1"/>
</dbReference>
<evidence type="ECO:0000256" key="1">
    <source>
        <dbReference type="ARBA" id="ARBA00022448"/>
    </source>
</evidence>
<dbReference type="AlphaFoldDB" id="A0A1I3TTP8"/>
<keyword evidence="5 6" id="KW-0998">Cell outer membrane</keyword>
<dbReference type="SUPFAM" id="SSF49464">
    <property type="entry name" value="Carboxypeptidase regulatory domain-like"/>
    <property type="match status" value="1"/>
</dbReference>
<feature type="domain" description="Secretin/TonB short N-terminal" evidence="8">
    <location>
        <begin position="70"/>
        <end position="121"/>
    </location>
</feature>
<dbReference type="Pfam" id="PF07660">
    <property type="entry name" value="STN"/>
    <property type="match status" value="1"/>
</dbReference>
<accession>A0A1I3TTP8</accession>
<dbReference type="InterPro" id="IPR008969">
    <property type="entry name" value="CarboxyPept-like_regulatory"/>
</dbReference>
<dbReference type="NCBIfam" id="TIGR04057">
    <property type="entry name" value="SusC_RagA_signa"/>
    <property type="match status" value="1"/>
</dbReference>
<dbReference type="Proteomes" id="UP000198670">
    <property type="component" value="Unassembled WGS sequence"/>
</dbReference>
<dbReference type="PROSITE" id="PS52016">
    <property type="entry name" value="TONB_DEPENDENT_REC_3"/>
    <property type="match status" value="1"/>
</dbReference>
<gene>
    <name evidence="9" type="ORF">SAMN05444682_11335</name>
</gene>
<dbReference type="Pfam" id="PF13715">
    <property type="entry name" value="CarbopepD_reg_2"/>
    <property type="match status" value="1"/>
</dbReference>
<name>A0A1I3TTP8_9SPHI</name>
<keyword evidence="10" id="KW-1185">Reference proteome</keyword>
<dbReference type="Pfam" id="PF07715">
    <property type="entry name" value="Plug"/>
    <property type="match status" value="1"/>
</dbReference>
<reference evidence="9 10" key="1">
    <citation type="submission" date="2016-10" db="EMBL/GenBank/DDBJ databases">
        <authorList>
            <person name="de Groot N.N."/>
        </authorList>
    </citation>
    <scope>NUCLEOTIDE SEQUENCE [LARGE SCALE GENOMIC DNA]</scope>
    <source>
        <strain evidence="9 10">RK1</strain>
    </source>
</reference>
<evidence type="ECO:0000259" key="8">
    <source>
        <dbReference type="SMART" id="SM00965"/>
    </source>
</evidence>
<keyword evidence="3" id="KW-0408">Iron</keyword>